<name>A0A7R8V1Z4_HERIL</name>
<dbReference type="Proteomes" id="UP000594454">
    <property type="component" value="Chromosome 5"/>
</dbReference>
<dbReference type="EMBL" id="LR899013">
    <property type="protein sequence ID" value="CAD7091366.1"/>
    <property type="molecule type" value="Genomic_DNA"/>
</dbReference>
<reference evidence="1 2" key="1">
    <citation type="submission" date="2020-11" db="EMBL/GenBank/DDBJ databases">
        <authorList>
            <person name="Wallbank WR R."/>
            <person name="Pardo Diaz C."/>
            <person name="Kozak K."/>
            <person name="Martin S."/>
            <person name="Jiggins C."/>
            <person name="Moest M."/>
            <person name="Warren A I."/>
            <person name="Generalovic N T."/>
            <person name="Byers J.R.P. K."/>
            <person name="Montejo-Kovacevich G."/>
            <person name="Yen C E."/>
        </authorList>
    </citation>
    <scope>NUCLEOTIDE SEQUENCE [LARGE SCALE GENOMIC DNA]</scope>
</reference>
<sequence length="68" mass="7675">MGQRLEDGMLSLSRSRLDIGNSVFDKYLNGLKIINRSFYTKVFDHAKEIPVQRTTAAQVHGAPSIIRI</sequence>
<dbReference type="AlphaFoldDB" id="A0A7R8V1Z4"/>
<organism evidence="1 2">
    <name type="scientific">Hermetia illucens</name>
    <name type="common">Black soldier fly</name>
    <dbReference type="NCBI Taxonomy" id="343691"/>
    <lineage>
        <taxon>Eukaryota</taxon>
        <taxon>Metazoa</taxon>
        <taxon>Ecdysozoa</taxon>
        <taxon>Arthropoda</taxon>
        <taxon>Hexapoda</taxon>
        <taxon>Insecta</taxon>
        <taxon>Pterygota</taxon>
        <taxon>Neoptera</taxon>
        <taxon>Endopterygota</taxon>
        <taxon>Diptera</taxon>
        <taxon>Brachycera</taxon>
        <taxon>Stratiomyomorpha</taxon>
        <taxon>Stratiomyidae</taxon>
        <taxon>Hermetiinae</taxon>
        <taxon>Hermetia</taxon>
    </lineage>
</organism>
<keyword evidence="2" id="KW-1185">Reference proteome</keyword>
<accession>A0A7R8V1Z4</accession>
<dbReference type="InParanoid" id="A0A7R8V1Z4"/>
<gene>
    <name evidence="1" type="ORF">HERILL_LOCUS13783</name>
</gene>
<evidence type="ECO:0000313" key="1">
    <source>
        <dbReference type="EMBL" id="CAD7091366.1"/>
    </source>
</evidence>
<evidence type="ECO:0000313" key="2">
    <source>
        <dbReference type="Proteomes" id="UP000594454"/>
    </source>
</evidence>
<protein>
    <submittedName>
        <fullName evidence="1">Uncharacterized protein</fullName>
    </submittedName>
</protein>
<proteinExistence type="predicted"/>